<dbReference type="InterPro" id="IPR029010">
    <property type="entry name" value="ThuA-like"/>
</dbReference>
<name>A0A7K3MCA3_9ACTN</name>
<dbReference type="EMBL" id="WLZY01000016">
    <property type="protein sequence ID" value="NDL60955.1"/>
    <property type="molecule type" value="Genomic_DNA"/>
</dbReference>
<dbReference type="RefSeq" id="WP_162453675.1">
    <property type="nucleotide sequence ID" value="NZ_WLZY01000016.1"/>
</dbReference>
<comment type="caution">
    <text evidence="2">The sequence shown here is derived from an EMBL/GenBank/DDBJ whole genome shotgun (WGS) entry which is preliminary data.</text>
</comment>
<protein>
    <recommendedName>
        <fullName evidence="1">ThuA-like domain-containing protein</fullName>
    </recommendedName>
</protein>
<evidence type="ECO:0000259" key="1">
    <source>
        <dbReference type="Pfam" id="PF06283"/>
    </source>
</evidence>
<dbReference type="PANTHER" id="PTHR40469:SF2">
    <property type="entry name" value="GALACTOSE-BINDING DOMAIN-LIKE SUPERFAMILY PROTEIN"/>
    <property type="match status" value="1"/>
</dbReference>
<keyword evidence="3" id="KW-1185">Reference proteome</keyword>
<dbReference type="PANTHER" id="PTHR40469">
    <property type="entry name" value="SECRETED GLYCOSYL HYDROLASE"/>
    <property type="match status" value="1"/>
</dbReference>
<proteinExistence type="predicted"/>
<evidence type="ECO:0000313" key="3">
    <source>
        <dbReference type="Proteomes" id="UP000460435"/>
    </source>
</evidence>
<gene>
    <name evidence="2" type="ORF">F7O44_28155</name>
</gene>
<organism evidence="2 3">
    <name type="scientific">Phytoactinopolyspora mesophila</name>
    <dbReference type="NCBI Taxonomy" id="2650750"/>
    <lineage>
        <taxon>Bacteria</taxon>
        <taxon>Bacillati</taxon>
        <taxon>Actinomycetota</taxon>
        <taxon>Actinomycetes</taxon>
        <taxon>Jiangellales</taxon>
        <taxon>Jiangellaceae</taxon>
        <taxon>Phytoactinopolyspora</taxon>
    </lineage>
</organism>
<dbReference type="AlphaFoldDB" id="A0A7K3MCA3"/>
<feature type="domain" description="ThuA-like" evidence="1">
    <location>
        <begin position="4"/>
        <end position="226"/>
    </location>
</feature>
<evidence type="ECO:0000313" key="2">
    <source>
        <dbReference type="EMBL" id="NDL60955.1"/>
    </source>
</evidence>
<dbReference type="SUPFAM" id="SSF52317">
    <property type="entry name" value="Class I glutamine amidotransferase-like"/>
    <property type="match status" value="1"/>
</dbReference>
<reference evidence="2 3" key="1">
    <citation type="submission" date="2019-11" db="EMBL/GenBank/DDBJ databases">
        <authorList>
            <person name="Li X.-J."/>
            <person name="Feng X.-M."/>
        </authorList>
    </citation>
    <scope>NUCLEOTIDE SEQUENCE [LARGE SCALE GENOMIC DNA]</scope>
    <source>
        <strain evidence="2 3">XMNu-373</strain>
    </source>
</reference>
<sequence length="228" mass="25061">MRQALVVRGGWEGHSPTQATELFIPFLEASGYAVRIEDSPEVYAKGEDLDVDLIVQCYTMGKASHEAVMGLRAAVAAGIGLTGWHGGIADSFRESSDYLHLVGGQFATHPGKHPDEVHGDQSDYYLPHTIDVLPEAADHPIVAGLESFELTTEQYWVLTDSLCDVLATTTHPAPDWHPWHRAVTCPAVWTRHWGAGRIAVVTPGHSVDVLQHPTVRTLVERSMLWVSR</sequence>
<accession>A0A7K3MCA3</accession>
<dbReference type="Pfam" id="PF06283">
    <property type="entry name" value="ThuA"/>
    <property type="match status" value="1"/>
</dbReference>
<dbReference type="InterPro" id="IPR029062">
    <property type="entry name" value="Class_I_gatase-like"/>
</dbReference>
<dbReference type="Proteomes" id="UP000460435">
    <property type="component" value="Unassembled WGS sequence"/>
</dbReference>
<dbReference type="Gene3D" id="3.40.50.880">
    <property type="match status" value="1"/>
</dbReference>